<evidence type="ECO:0000256" key="2">
    <source>
        <dbReference type="ARBA" id="ARBA00022729"/>
    </source>
</evidence>
<evidence type="ECO:0000256" key="1">
    <source>
        <dbReference type="ARBA" id="ARBA00022475"/>
    </source>
</evidence>
<dbReference type="Proteomes" id="UP001589691">
    <property type="component" value="Unassembled WGS sequence"/>
</dbReference>
<feature type="signal peptide" evidence="6">
    <location>
        <begin position="1"/>
        <end position="22"/>
    </location>
</feature>
<keyword evidence="5" id="KW-0449">Lipoprotein</keyword>
<keyword evidence="2 6" id="KW-0732">Signal</keyword>
<protein>
    <submittedName>
        <fullName evidence="7">Extracellular solute-binding protein</fullName>
    </submittedName>
</protein>
<dbReference type="InterPro" id="IPR006059">
    <property type="entry name" value="SBP"/>
</dbReference>
<dbReference type="PANTHER" id="PTHR43649:SF33">
    <property type="entry name" value="POLYGALACTURONAN_RHAMNOGALACTURONAN-BINDING PROTEIN YTCQ"/>
    <property type="match status" value="1"/>
</dbReference>
<evidence type="ECO:0000256" key="3">
    <source>
        <dbReference type="ARBA" id="ARBA00023136"/>
    </source>
</evidence>
<dbReference type="PROSITE" id="PS51257">
    <property type="entry name" value="PROKAR_LIPOPROTEIN"/>
    <property type="match status" value="1"/>
</dbReference>
<evidence type="ECO:0000256" key="5">
    <source>
        <dbReference type="ARBA" id="ARBA00023288"/>
    </source>
</evidence>
<proteinExistence type="predicted"/>
<organism evidence="7 8">
    <name type="scientific">Lactiplantibacillus modestisalitolerans</name>
    <dbReference type="NCBI Taxonomy" id="1457219"/>
    <lineage>
        <taxon>Bacteria</taxon>
        <taxon>Bacillati</taxon>
        <taxon>Bacillota</taxon>
        <taxon>Bacilli</taxon>
        <taxon>Lactobacillales</taxon>
        <taxon>Lactobacillaceae</taxon>
        <taxon>Lactiplantibacillus</taxon>
    </lineage>
</organism>
<evidence type="ECO:0000256" key="6">
    <source>
        <dbReference type="SAM" id="SignalP"/>
    </source>
</evidence>
<keyword evidence="1" id="KW-1003">Cell membrane</keyword>
<comment type="caution">
    <text evidence="7">The sequence shown here is derived from an EMBL/GenBank/DDBJ whole genome shotgun (WGS) entry which is preliminary data.</text>
</comment>
<dbReference type="EMBL" id="JBHLZY010000010">
    <property type="protein sequence ID" value="MFB9769246.1"/>
    <property type="molecule type" value="Genomic_DNA"/>
</dbReference>
<keyword evidence="4" id="KW-0564">Palmitate</keyword>
<dbReference type="Pfam" id="PF13416">
    <property type="entry name" value="SBP_bac_8"/>
    <property type="match status" value="1"/>
</dbReference>
<feature type="chain" id="PRO_5045061254" evidence="6">
    <location>
        <begin position="23"/>
        <end position="508"/>
    </location>
</feature>
<dbReference type="InterPro" id="IPR050490">
    <property type="entry name" value="Bact_solute-bd_prot1"/>
</dbReference>
<dbReference type="PANTHER" id="PTHR43649">
    <property type="entry name" value="ARABINOSE-BINDING PROTEIN-RELATED"/>
    <property type="match status" value="1"/>
</dbReference>
<dbReference type="Gene3D" id="3.40.190.10">
    <property type="entry name" value="Periplasmic binding protein-like II"/>
    <property type="match status" value="2"/>
</dbReference>
<dbReference type="RefSeq" id="WP_137642578.1">
    <property type="nucleotide sequence ID" value="NZ_BJEA01000009.1"/>
</dbReference>
<sequence>MQRWFKLIVVVLGGLLLSGCSARTAKQTKQPTITIMAPYLTSNAPAKQGPVTQRLEKMTKTHLNFRWYTNDSYSDKVNVAMSASQLPDIIVFKEKDASFIKYAKSGEFWNLTKYLKKYPNLAKANPQVLRNSSINGQIYGIYRSRDIMRASVTLRKDWLKKLKLKTPTTLPELENVMRAFTEDDPDGNGKDDTYGMLVNKWYGLNNGAPWEIVATWLGAPNGWGERKDGSLYPAFMSPAYLKSLKWFRQAIQKGYINPDFATSTDSLITSFINQRGGSFIQPAYGMAELSERLNDQQLKQIYAFTGNLKASASATQHSWATSGYSGLLAIPKASVKTKAELNRILKFLDQADSKQGQVLMNNGIANQNFKVDPDDRQYGTPLKPGSKRYREITNDTIAISQVKTGVNANNEAYRIVSKTLQPIADKRYATMAADQKHAVNNEAAPYVSATYSRNGAVLDKIITDAQVQYMAGEIDDQQWQQAIDKWLDAGGRQVIREYSQLNQQRSSE</sequence>
<name>A0ABV5WU57_9LACO</name>
<evidence type="ECO:0000256" key="4">
    <source>
        <dbReference type="ARBA" id="ARBA00023139"/>
    </source>
</evidence>
<reference evidence="7 8" key="1">
    <citation type="submission" date="2024-09" db="EMBL/GenBank/DDBJ databases">
        <authorList>
            <person name="Sun Q."/>
            <person name="Mori K."/>
        </authorList>
    </citation>
    <scope>NUCLEOTIDE SEQUENCE [LARGE SCALE GENOMIC DNA]</scope>
    <source>
        <strain evidence="7 8">TBRC 4576</strain>
    </source>
</reference>
<evidence type="ECO:0000313" key="8">
    <source>
        <dbReference type="Proteomes" id="UP001589691"/>
    </source>
</evidence>
<evidence type="ECO:0000313" key="7">
    <source>
        <dbReference type="EMBL" id="MFB9769246.1"/>
    </source>
</evidence>
<dbReference type="SUPFAM" id="SSF53850">
    <property type="entry name" value="Periplasmic binding protein-like II"/>
    <property type="match status" value="1"/>
</dbReference>
<gene>
    <name evidence="7" type="ORF">ACFFLI_05050</name>
</gene>
<accession>A0ABV5WU57</accession>
<keyword evidence="8" id="KW-1185">Reference proteome</keyword>
<keyword evidence="3" id="KW-0472">Membrane</keyword>